<name>A0A1D8N432_YARLL</name>
<gene>
    <name evidence="1" type="ORF">YALI1_A07171g</name>
</gene>
<evidence type="ECO:0000313" key="2">
    <source>
        <dbReference type="Proteomes" id="UP000182444"/>
    </source>
</evidence>
<reference evidence="1 2" key="1">
    <citation type="journal article" date="2016" name="PLoS ONE">
        <title>Sequence Assembly of Yarrowia lipolytica Strain W29/CLIB89 Shows Transposable Element Diversity.</title>
        <authorList>
            <person name="Magnan C."/>
            <person name="Yu J."/>
            <person name="Chang I."/>
            <person name="Jahn E."/>
            <person name="Kanomata Y."/>
            <person name="Wu J."/>
            <person name="Zeller M."/>
            <person name="Oakes M."/>
            <person name="Baldi P."/>
            <person name="Sandmeyer S."/>
        </authorList>
    </citation>
    <scope>NUCLEOTIDE SEQUENCE [LARGE SCALE GENOMIC DNA]</scope>
    <source>
        <strain evidence="2">CLIB89(W29)</strain>
    </source>
</reference>
<dbReference type="EMBL" id="CP017553">
    <property type="protein sequence ID" value="AOW00360.1"/>
    <property type="molecule type" value="Genomic_DNA"/>
</dbReference>
<protein>
    <submittedName>
        <fullName evidence="1">Uncharacterized protein</fullName>
    </submittedName>
</protein>
<accession>A0A1D8N432</accession>
<dbReference type="RefSeq" id="XP_068137774.1">
    <property type="nucleotide sequence ID" value="XM_068281673.1"/>
</dbReference>
<evidence type="ECO:0000313" key="1">
    <source>
        <dbReference type="EMBL" id="AOW00360.1"/>
    </source>
</evidence>
<dbReference type="GeneID" id="94582333"/>
<dbReference type="AlphaFoldDB" id="A0A1D8N432"/>
<organism evidence="1 2">
    <name type="scientific">Yarrowia lipolytica</name>
    <name type="common">Candida lipolytica</name>
    <dbReference type="NCBI Taxonomy" id="4952"/>
    <lineage>
        <taxon>Eukaryota</taxon>
        <taxon>Fungi</taxon>
        <taxon>Dikarya</taxon>
        <taxon>Ascomycota</taxon>
        <taxon>Saccharomycotina</taxon>
        <taxon>Dipodascomycetes</taxon>
        <taxon>Dipodascales</taxon>
        <taxon>Dipodascales incertae sedis</taxon>
        <taxon>Yarrowia</taxon>
    </lineage>
</organism>
<dbReference type="VEuPathDB" id="FungiDB:YALI1_A07171g"/>
<dbReference type="Proteomes" id="UP000182444">
    <property type="component" value="Chromosome 1A"/>
</dbReference>
<sequence>MHRMFGAGRTASVTGLPLVPVPVFTPAANLHLHPTLEQVNTRQDLGCEKETKFSLQGWTDFLFRGAGLRNAGRQAHSNDETASVSRAEGLQIRCIQTCVRRFWGPHVMLCTCHMVGYVRKLRSGNKHVSAGCITVGNQR</sequence>
<proteinExistence type="predicted"/>